<dbReference type="EC" id="3.5.1.60" evidence="9"/>
<dbReference type="OrthoDB" id="5273684at2759"/>
<dbReference type="Proteomes" id="UP000225706">
    <property type="component" value="Unassembled WGS sequence"/>
</dbReference>
<evidence type="ECO:0000256" key="9">
    <source>
        <dbReference type="ARBA" id="ARBA00039046"/>
    </source>
</evidence>
<feature type="domain" description="Acid ceramidase N-terminal" evidence="15">
    <location>
        <begin position="27"/>
        <end position="82"/>
    </location>
</feature>
<accession>A0A2B4RHG3</accession>
<evidence type="ECO:0000256" key="10">
    <source>
        <dbReference type="ARBA" id="ARBA00040404"/>
    </source>
</evidence>
<dbReference type="PANTHER" id="PTHR28583">
    <property type="entry name" value="ACID AMIDASE"/>
    <property type="match status" value="1"/>
</dbReference>
<keyword evidence="3 13" id="KW-0732">Signal</keyword>
<name>A0A2B4RHG3_STYPI</name>
<evidence type="ECO:0000256" key="3">
    <source>
        <dbReference type="ARBA" id="ARBA00022729"/>
    </source>
</evidence>
<evidence type="ECO:0000256" key="2">
    <source>
        <dbReference type="ARBA" id="ARBA00005730"/>
    </source>
</evidence>
<keyword evidence="4 11" id="KW-0378">Hydrolase</keyword>
<organism evidence="16 17">
    <name type="scientific">Stylophora pistillata</name>
    <name type="common">Smooth cauliflower coral</name>
    <dbReference type="NCBI Taxonomy" id="50429"/>
    <lineage>
        <taxon>Eukaryota</taxon>
        <taxon>Metazoa</taxon>
        <taxon>Cnidaria</taxon>
        <taxon>Anthozoa</taxon>
        <taxon>Hexacorallia</taxon>
        <taxon>Scleractinia</taxon>
        <taxon>Astrocoeniina</taxon>
        <taxon>Pocilloporidae</taxon>
        <taxon>Stylophora</taxon>
    </lineage>
</organism>
<evidence type="ECO:0000313" key="17">
    <source>
        <dbReference type="Proteomes" id="UP000225706"/>
    </source>
</evidence>
<evidence type="ECO:0000256" key="12">
    <source>
        <dbReference type="PIRSR" id="PIRSR017632-1"/>
    </source>
</evidence>
<feature type="domain" description="Choloylglycine hydrolase/NAAA C-terminal" evidence="14">
    <location>
        <begin position="119"/>
        <end position="294"/>
    </location>
</feature>
<protein>
    <recommendedName>
        <fullName evidence="10">N-acylethanolamine-hydrolyzing acid amidase</fullName>
        <ecNumber evidence="9">3.5.1.60</ecNumber>
    </recommendedName>
</protein>
<evidence type="ECO:0000256" key="6">
    <source>
        <dbReference type="ARBA" id="ARBA00023145"/>
    </source>
</evidence>
<comment type="subunit">
    <text evidence="8">Heterodimer of an alpha and a beta subunit, produced by autocatalytic cleavage.</text>
</comment>
<reference evidence="17" key="1">
    <citation type="journal article" date="2017" name="bioRxiv">
        <title>Comparative analysis of the genomes of Stylophora pistillata and Acropora digitifera provides evidence for extensive differences between species of corals.</title>
        <authorList>
            <person name="Voolstra C.R."/>
            <person name="Li Y."/>
            <person name="Liew Y.J."/>
            <person name="Baumgarten S."/>
            <person name="Zoccola D."/>
            <person name="Flot J.-F."/>
            <person name="Tambutte S."/>
            <person name="Allemand D."/>
            <person name="Aranda M."/>
        </authorList>
    </citation>
    <scope>NUCLEOTIDE SEQUENCE [LARGE SCALE GENOMIC DNA]</scope>
</reference>
<evidence type="ECO:0000259" key="14">
    <source>
        <dbReference type="Pfam" id="PF02275"/>
    </source>
</evidence>
<feature type="active site" description="Nucleophile" evidence="12">
    <location>
        <position position="119"/>
    </location>
</feature>
<dbReference type="STRING" id="50429.A0A2B4RHG3"/>
<dbReference type="InterPro" id="IPR029130">
    <property type="entry name" value="Acid_ceramidase_N"/>
</dbReference>
<comment type="caution">
    <text evidence="16">The sequence shown here is derived from an EMBL/GenBank/DDBJ whole genome shotgun (WGS) entry which is preliminary data.</text>
</comment>
<dbReference type="FunFam" id="3.60.60.10:FF:000006">
    <property type="entry name" value="N-acylethanolamine-hydrolyzing acid amidase"/>
    <property type="match status" value="1"/>
</dbReference>
<evidence type="ECO:0000313" key="16">
    <source>
        <dbReference type="EMBL" id="PFX16606.1"/>
    </source>
</evidence>
<keyword evidence="7" id="KW-0325">Glycoprotein</keyword>
<keyword evidence="5 11" id="KW-0443">Lipid metabolism</keyword>
<dbReference type="Pfam" id="PF02275">
    <property type="entry name" value="CBAH"/>
    <property type="match status" value="1"/>
</dbReference>
<dbReference type="GO" id="GO:0017064">
    <property type="term" value="F:fatty acid amide hydrolase activity"/>
    <property type="evidence" value="ECO:0007669"/>
    <property type="project" value="InterPro"/>
</dbReference>
<proteinExistence type="inferred from homology"/>
<dbReference type="GO" id="GO:0006631">
    <property type="term" value="P:fatty acid metabolic process"/>
    <property type="evidence" value="ECO:0007669"/>
    <property type="project" value="InterPro"/>
</dbReference>
<keyword evidence="17" id="KW-1185">Reference proteome</keyword>
<sequence>MAAQSLYFGWLFVVFFCFKHNQCEPFQAPSYTIDLDLAPEERWLNITQKYLKFTPKILADMRKKIPPFVMPLAERLAPVIAEHFPEEYSREMMGISKGLNISLPDTIILNILYDITAFCTSIVAQGKDGSVFHGRNLDYAFSDTLRDITFISNFKSKGKVVYTGVTFAGQVGLLTAQRPNSVTISLDERDRGHIWDNVFEAIFNKNAIPVTFLIRDVVSTEGIDFTQAVKKLSEVSLIADGYLIVGGVQVGEGAVVTRNRESTADIWKLSEDAAKKPWYLVETNYDHWTTPPPSDDRRHPAEKALQKLTQAKLAPDSLFGVMSIHPVLNNKTVYTTIMQAKKADVFNTWIQKP</sequence>
<evidence type="ECO:0000256" key="8">
    <source>
        <dbReference type="ARBA" id="ARBA00038527"/>
    </source>
</evidence>
<comment type="pathway">
    <text evidence="1">Lipid metabolism; fatty acid metabolism.</text>
</comment>
<gene>
    <name evidence="16" type="primary">NAAA</name>
    <name evidence="16" type="ORF">AWC38_SpisGene19115</name>
</gene>
<evidence type="ECO:0000256" key="4">
    <source>
        <dbReference type="ARBA" id="ARBA00022801"/>
    </source>
</evidence>
<dbReference type="EMBL" id="LSMT01000533">
    <property type="protein sequence ID" value="PFX16606.1"/>
    <property type="molecule type" value="Genomic_DNA"/>
</dbReference>
<evidence type="ECO:0000256" key="11">
    <source>
        <dbReference type="PIRNR" id="PIRNR017632"/>
    </source>
</evidence>
<dbReference type="AlphaFoldDB" id="A0A2B4RHG3"/>
<dbReference type="InterPro" id="IPR029132">
    <property type="entry name" value="CBAH/NAAA_C"/>
</dbReference>
<evidence type="ECO:0000256" key="7">
    <source>
        <dbReference type="ARBA" id="ARBA00023180"/>
    </source>
</evidence>
<dbReference type="Gene3D" id="3.60.60.10">
    <property type="entry name" value="Penicillin V Acylase, Chain A"/>
    <property type="match status" value="1"/>
</dbReference>
<evidence type="ECO:0000256" key="1">
    <source>
        <dbReference type="ARBA" id="ARBA00004872"/>
    </source>
</evidence>
<dbReference type="GO" id="GO:0005764">
    <property type="term" value="C:lysosome"/>
    <property type="evidence" value="ECO:0007669"/>
    <property type="project" value="UniProtKB-UniRule"/>
</dbReference>
<dbReference type="Pfam" id="PF15508">
    <property type="entry name" value="NAAA-beta"/>
    <property type="match status" value="1"/>
</dbReference>
<dbReference type="PANTHER" id="PTHR28583:SF4">
    <property type="entry name" value="N-ACYLETHANOLAMINE-HYDROLYZING ACID AMIDASE"/>
    <property type="match status" value="1"/>
</dbReference>
<evidence type="ECO:0000256" key="13">
    <source>
        <dbReference type="SAM" id="SignalP"/>
    </source>
</evidence>
<feature type="chain" id="PRO_5013242266" description="N-acylethanolamine-hydrolyzing acid amidase" evidence="13">
    <location>
        <begin position="24"/>
        <end position="353"/>
    </location>
</feature>
<dbReference type="PIRSF" id="PIRSF017632">
    <property type="entry name" value="Acid_ceramidase-like"/>
    <property type="match status" value="1"/>
</dbReference>
<keyword evidence="6" id="KW-0865">Zymogen</keyword>
<evidence type="ECO:0000259" key="15">
    <source>
        <dbReference type="Pfam" id="PF15508"/>
    </source>
</evidence>
<evidence type="ECO:0000256" key="5">
    <source>
        <dbReference type="ARBA" id="ARBA00023098"/>
    </source>
</evidence>
<dbReference type="GO" id="GO:0047412">
    <property type="term" value="F:N-(long-chain-acyl)ethanolamine deacylase activity"/>
    <property type="evidence" value="ECO:0007669"/>
    <property type="project" value="UniProtKB-EC"/>
</dbReference>
<feature type="signal peptide" evidence="13">
    <location>
        <begin position="1"/>
        <end position="23"/>
    </location>
</feature>
<comment type="similarity">
    <text evidence="2 11">Belongs to the acid ceramidase family.</text>
</comment>
<dbReference type="InterPro" id="IPR016699">
    <property type="entry name" value="Acid_ceramidase-like"/>
</dbReference>